<dbReference type="CDD" id="cd09274">
    <property type="entry name" value="RNase_HI_RT_Ty3"/>
    <property type="match status" value="1"/>
</dbReference>
<dbReference type="FunFam" id="3.10.20.370:FF:000001">
    <property type="entry name" value="Retrovirus-related Pol polyprotein from transposon 17.6-like protein"/>
    <property type="match status" value="1"/>
</dbReference>
<organism evidence="9">
    <name type="scientific">Tanacetum cinerariifolium</name>
    <name type="common">Dalmatian daisy</name>
    <name type="synonym">Chrysanthemum cinerariifolium</name>
    <dbReference type="NCBI Taxonomy" id="118510"/>
    <lineage>
        <taxon>Eukaryota</taxon>
        <taxon>Viridiplantae</taxon>
        <taxon>Streptophyta</taxon>
        <taxon>Embryophyta</taxon>
        <taxon>Tracheophyta</taxon>
        <taxon>Spermatophyta</taxon>
        <taxon>Magnoliopsida</taxon>
        <taxon>eudicotyledons</taxon>
        <taxon>Gunneridae</taxon>
        <taxon>Pentapetalae</taxon>
        <taxon>asterids</taxon>
        <taxon>campanulids</taxon>
        <taxon>Asterales</taxon>
        <taxon>Asteraceae</taxon>
        <taxon>Asteroideae</taxon>
        <taxon>Anthemideae</taxon>
        <taxon>Anthemidinae</taxon>
        <taxon>Tanacetum</taxon>
    </lineage>
</organism>
<dbReference type="EMBL" id="BKCJ010003162">
    <property type="protein sequence ID" value="GEU53367.1"/>
    <property type="molecule type" value="Genomic_DNA"/>
</dbReference>
<feature type="domain" description="Retrotransposon gag" evidence="7">
    <location>
        <begin position="2"/>
        <end position="64"/>
    </location>
</feature>
<dbReference type="GO" id="GO:0003964">
    <property type="term" value="F:RNA-directed DNA polymerase activity"/>
    <property type="evidence" value="ECO:0007669"/>
    <property type="project" value="UniProtKB-KW"/>
</dbReference>
<dbReference type="PANTHER" id="PTHR34072:SF52">
    <property type="entry name" value="RIBONUCLEASE H"/>
    <property type="match status" value="1"/>
</dbReference>
<dbReference type="Pfam" id="PF03732">
    <property type="entry name" value="Retrotrans_gag"/>
    <property type="match status" value="1"/>
</dbReference>
<gene>
    <name evidence="9" type="ORF">Tci_025345</name>
</gene>
<dbReference type="AlphaFoldDB" id="A0A6L2KXV9"/>
<dbReference type="InterPro" id="IPR041373">
    <property type="entry name" value="RT_RNaseH"/>
</dbReference>
<dbReference type="InterPro" id="IPR005162">
    <property type="entry name" value="Retrotrans_gag_dom"/>
</dbReference>
<dbReference type="Pfam" id="PF17917">
    <property type="entry name" value="RT_RNaseH"/>
    <property type="match status" value="1"/>
</dbReference>
<sequence>MRKMMMEELYHSEEIQRLENKLRILKLRDTNIPAYTQRFNELALLCPKAVPSDKKKVELYIKGLPGNIKGKQIPLSPRERTKGEVFGRCTSDSRFPVVFHDDLPRLPPPQQVEFRIELMPGATPVARAPYRLSPSEMKELADQLQELSEKGFIRPSFHVIDSKGVHVDLVKIEAIRNWAALTTPTKGKDEEEAFQLLKQKLCCAPILVLPKGSKDFVVYCDASLKGFGAVLMQRDKVIAYASRQLRTHKENYTSHDLELEAVVFALRLWRHYLYETKCVVYMDHKSLQYILDQKELNMRQRRWIKLLSDYDSEIRYHPNKAIVVADALNRKEREKPLRVISLIMMVYTDLSERILRSQAEAMKEENVKVENLRRLIKPIFDIRSGEIRYFDKRIWLSLLVDYGI</sequence>
<dbReference type="InterPro" id="IPR043502">
    <property type="entry name" value="DNA/RNA_pol_sf"/>
</dbReference>
<dbReference type="Gene3D" id="3.10.10.10">
    <property type="entry name" value="HIV Type 1 Reverse Transcriptase, subunit A, domain 1"/>
    <property type="match status" value="1"/>
</dbReference>
<keyword evidence="4" id="KW-0255">Endonuclease</keyword>
<name>A0A6L2KXV9_TANCI</name>
<keyword evidence="6 9" id="KW-0695">RNA-directed DNA polymerase</keyword>
<evidence type="ECO:0000256" key="5">
    <source>
        <dbReference type="ARBA" id="ARBA00022801"/>
    </source>
</evidence>
<comment type="caution">
    <text evidence="9">The sequence shown here is derived from an EMBL/GenBank/DDBJ whole genome shotgun (WGS) entry which is preliminary data.</text>
</comment>
<dbReference type="GO" id="GO:0004519">
    <property type="term" value="F:endonuclease activity"/>
    <property type="evidence" value="ECO:0007669"/>
    <property type="project" value="UniProtKB-KW"/>
</dbReference>
<dbReference type="PANTHER" id="PTHR34072">
    <property type="entry name" value="ENZYMATIC POLYPROTEIN-RELATED"/>
    <property type="match status" value="1"/>
</dbReference>
<feature type="domain" description="Reverse transcriptase RNase H-like" evidence="8">
    <location>
        <begin position="213"/>
        <end position="310"/>
    </location>
</feature>
<keyword evidence="5" id="KW-0378">Hydrolase</keyword>
<dbReference type="Gene3D" id="3.30.420.10">
    <property type="entry name" value="Ribonuclease H-like superfamily/Ribonuclease H"/>
    <property type="match status" value="1"/>
</dbReference>
<evidence type="ECO:0000259" key="8">
    <source>
        <dbReference type="Pfam" id="PF17917"/>
    </source>
</evidence>
<evidence type="ECO:0000313" key="9">
    <source>
        <dbReference type="EMBL" id="GEU53367.1"/>
    </source>
</evidence>
<dbReference type="SUPFAM" id="SSF56672">
    <property type="entry name" value="DNA/RNA polymerases"/>
    <property type="match status" value="2"/>
</dbReference>
<evidence type="ECO:0000259" key="7">
    <source>
        <dbReference type="Pfam" id="PF03732"/>
    </source>
</evidence>
<reference evidence="9" key="1">
    <citation type="journal article" date="2019" name="Sci. Rep.">
        <title>Draft genome of Tanacetum cinerariifolium, the natural source of mosquito coil.</title>
        <authorList>
            <person name="Yamashiro T."/>
            <person name="Shiraishi A."/>
            <person name="Satake H."/>
            <person name="Nakayama K."/>
        </authorList>
    </citation>
    <scope>NUCLEOTIDE SEQUENCE</scope>
</reference>
<evidence type="ECO:0000256" key="1">
    <source>
        <dbReference type="ARBA" id="ARBA00022679"/>
    </source>
</evidence>
<protein>
    <submittedName>
        <fullName evidence="9">Putative reverse transcriptase domain-containing protein</fullName>
    </submittedName>
</protein>
<dbReference type="GO" id="GO:0003676">
    <property type="term" value="F:nucleic acid binding"/>
    <property type="evidence" value="ECO:0007669"/>
    <property type="project" value="InterPro"/>
</dbReference>
<proteinExistence type="predicted"/>
<evidence type="ECO:0000256" key="3">
    <source>
        <dbReference type="ARBA" id="ARBA00022722"/>
    </source>
</evidence>
<evidence type="ECO:0000256" key="4">
    <source>
        <dbReference type="ARBA" id="ARBA00022759"/>
    </source>
</evidence>
<keyword evidence="2" id="KW-0548">Nucleotidyltransferase</keyword>
<evidence type="ECO:0000256" key="2">
    <source>
        <dbReference type="ARBA" id="ARBA00022695"/>
    </source>
</evidence>
<dbReference type="GO" id="GO:0016787">
    <property type="term" value="F:hydrolase activity"/>
    <property type="evidence" value="ECO:0007669"/>
    <property type="project" value="UniProtKB-KW"/>
</dbReference>
<dbReference type="InterPro" id="IPR036397">
    <property type="entry name" value="RNaseH_sf"/>
</dbReference>
<keyword evidence="1" id="KW-0808">Transferase</keyword>
<keyword evidence="3" id="KW-0540">Nuclease</keyword>
<accession>A0A6L2KXV9</accession>
<evidence type="ECO:0000256" key="6">
    <source>
        <dbReference type="ARBA" id="ARBA00022918"/>
    </source>
</evidence>